<evidence type="ECO:0000256" key="5">
    <source>
        <dbReference type="ARBA" id="ARBA00022801"/>
    </source>
</evidence>
<evidence type="ECO:0000256" key="2">
    <source>
        <dbReference type="ARBA" id="ARBA00006576"/>
    </source>
</evidence>
<dbReference type="OrthoDB" id="6710946at2759"/>
<dbReference type="InterPro" id="IPR002125">
    <property type="entry name" value="CMP_dCMP_dom"/>
</dbReference>
<dbReference type="PANTHER" id="PTHR11086">
    <property type="entry name" value="DEOXYCYTIDYLATE DEAMINASE-RELATED"/>
    <property type="match status" value="1"/>
</dbReference>
<dbReference type="InterPro" id="IPR016192">
    <property type="entry name" value="APOBEC/CMP_deaminase_Zn-bd"/>
</dbReference>
<name>A0A078AU65_STYLE</name>
<gene>
    <name evidence="10" type="primary">Contig4585.g4895</name>
    <name evidence="10" type="ORF">STYLEM_14876</name>
</gene>
<dbReference type="InterPro" id="IPR015517">
    <property type="entry name" value="dCMP_deaminase-rel"/>
</dbReference>
<dbReference type="InterPro" id="IPR027417">
    <property type="entry name" value="P-loop_NTPase"/>
</dbReference>
<keyword evidence="4" id="KW-0545">Nucleotide biosynthesis</keyword>
<dbReference type="SUPFAM" id="SSF53927">
    <property type="entry name" value="Cytidine deaminase-like"/>
    <property type="match status" value="1"/>
</dbReference>
<dbReference type="InterPro" id="IPR035105">
    <property type="entry name" value="Deoxycytidylate_deaminase_dom"/>
</dbReference>
<keyword evidence="5" id="KW-0378">Hydrolase</keyword>
<dbReference type="EC" id="3.5.4.12" evidence="7"/>
<dbReference type="PROSITE" id="PS51747">
    <property type="entry name" value="CYT_DCMP_DEAMINASES_2"/>
    <property type="match status" value="1"/>
</dbReference>
<evidence type="ECO:0000259" key="9">
    <source>
        <dbReference type="PROSITE" id="PS51747"/>
    </source>
</evidence>
<evidence type="ECO:0000256" key="7">
    <source>
        <dbReference type="ARBA" id="ARBA00038938"/>
    </source>
</evidence>
<dbReference type="Proteomes" id="UP000039865">
    <property type="component" value="Unassembled WGS sequence"/>
</dbReference>
<dbReference type="GO" id="GO:0005737">
    <property type="term" value="C:cytoplasm"/>
    <property type="evidence" value="ECO:0007669"/>
    <property type="project" value="TreeGrafter"/>
</dbReference>
<dbReference type="GO" id="GO:0008270">
    <property type="term" value="F:zinc ion binding"/>
    <property type="evidence" value="ECO:0007669"/>
    <property type="project" value="InterPro"/>
</dbReference>
<dbReference type="Gene3D" id="3.40.140.10">
    <property type="entry name" value="Cytidine Deaminase, domain 2"/>
    <property type="match status" value="1"/>
</dbReference>
<keyword evidence="3" id="KW-0479">Metal-binding</keyword>
<reference evidence="10 11" key="1">
    <citation type="submission" date="2014-06" db="EMBL/GenBank/DDBJ databases">
        <authorList>
            <person name="Swart Estienne"/>
        </authorList>
    </citation>
    <scope>NUCLEOTIDE SEQUENCE [LARGE SCALE GENOMIC DNA]</scope>
    <source>
        <strain evidence="10 11">130c</strain>
    </source>
</reference>
<evidence type="ECO:0000256" key="4">
    <source>
        <dbReference type="ARBA" id="ARBA00022727"/>
    </source>
</evidence>
<dbReference type="CDD" id="cd01286">
    <property type="entry name" value="deoxycytidylate_deaminase"/>
    <property type="match status" value="1"/>
</dbReference>
<proteinExistence type="inferred from homology"/>
<dbReference type="PROSITE" id="PS00903">
    <property type="entry name" value="CYT_DCMP_DEAMINASES_1"/>
    <property type="match status" value="1"/>
</dbReference>
<evidence type="ECO:0000256" key="3">
    <source>
        <dbReference type="ARBA" id="ARBA00022723"/>
    </source>
</evidence>
<comment type="similarity">
    <text evidence="2">Belongs to the cytidine and deoxycytidylate deaminase family.</text>
</comment>
<dbReference type="GO" id="GO:0009165">
    <property type="term" value="P:nucleotide biosynthetic process"/>
    <property type="evidence" value="ECO:0007669"/>
    <property type="project" value="UniProtKB-KW"/>
</dbReference>
<evidence type="ECO:0000313" key="11">
    <source>
        <dbReference type="Proteomes" id="UP000039865"/>
    </source>
</evidence>
<evidence type="ECO:0000256" key="6">
    <source>
        <dbReference type="ARBA" id="ARBA00022833"/>
    </source>
</evidence>
<protein>
    <recommendedName>
        <fullName evidence="8">dCMP deaminase</fullName>
        <ecNumber evidence="7">3.5.4.12</ecNumber>
    </recommendedName>
    <alternativeName>
        <fullName evidence="8">dCMP deaminase</fullName>
    </alternativeName>
</protein>
<dbReference type="AlphaFoldDB" id="A0A078AU65"/>
<evidence type="ECO:0000256" key="1">
    <source>
        <dbReference type="ARBA" id="ARBA00001947"/>
    </source>
</evidence>
<dbReference type="Gene3D" id="3.40.50.300">
    <property type="entry name" value="P-loop containing nucleotide triphosphate hydrolases"/>
    <property type="match status" value="1"/>
</dbReference>
<organism evidence="10 11">
    <name type="scientific">Stylonychia lemnae</name>
    <name type="common">Ciliate</name>
    <dbReference type="NCBI Taxonomy" id="5949"/>
    <lineage>
        <taxon>Eukaryota</taxon>
        <taxon>Sar</taxon>
        <taxon>Alveolata</taxon>
        <taxon>Ciliophora</taxon>
        <taxon>Intramacronucleata</taxon>
        <taxon>Spirotrichea</taxon>
        <taxon>Stichotrichia</taxon>
        <taxon>Sporadotrichida</taxon>
        <taxon>Oxytrichidae</taxon>
        <taxon>Stylonychinae</taxon>
        <taxon>Stylonychia</taxon>
    </lineage>
</organism>
<sequence length="366" mass="41791">MIFGISGNLCAGKRALAIYLERELGFKIVNLYQELAGLLSQEGGHSDALKNLFKSKFSKFMSILTSWLAENKQHLLKLLQEILERMKGDWKQNYVLYPFIMDKDIDPLQQVQNGVKCYFQRDKYNVIVFDVEAPFTHRFKRFVEKNGDISMEDFAALDDEVSFTLKTDNTLKVVKRFINNGESLDSFFSQLSRKIQTPQQDFNIKLSIEFNFLNNDLVRPKWDTYFLRMAEIVASRSNCMKRLVGCVIVNDLRIVSTGYNGTPFGMENCSDGGCHRCNSMTPSGVGLEECLCIHAEQNAVIEAGRSKCIGGTIYVNLSPCLTCSKSIIQAGIKRIVFNRKYIQPIAEQFWKKYEGQVEVVHLSIQI</sequence>
<evidence type="ECO:0000256" key="8">
    <source>
        <dbReference type="ARBA" id="ARBA00041763"/>
    </source>
</evidence>
<accession>A0A078AU65</accession>
<keyword evidence="6" id="KW-0862">Zinc</keyword>
<comment type="cofactor">
    <cofactor evidence="1">
        <name>Zn(2+)</name>
        <dbReference type="ChEBI" id="CHEBI:29105"/>
    </cofactor>
</comment>
<dbReference type="EMBL" id="CCKQ01014055">
    <property type="protein sequence ID" value="CDW85789.1"/>
    <property type="molecule type" value="Genomic_DNA"/>
</dbReference>
<dbReference type="InParanoid" id="A0A078AU65"/>
<keyword evidence="11" id="KW-1185">Reference proteome</keyword>
<dbReference type="Pfam" id="PF00383">
    <property type="entry name" value="dCMP_cyt_deam_1"/>
    <property type="match status" value="1"/>
</dbReference>
<evidence type="ECO:0000313" key="10">
    <source>
        <dbReference type="EMBL" id="CDW85789.1"/>
    </source>
</evidence>
<dbReference type="GO" id="GO:0004132">
    <property type="term" value="F:dCMP deaminase activity"/>
    <property type="evidence" value="ECO:0007669"/>
    <property type="project" value="UniProtKB-EC"/>
</dbReference>
<feature type="domain" description="CMP/dCMP-type deaminase" evidence="9">
    <location>
        <begin position="221"/>
        <end position="353"/>
    </location>
</feature>
<dbReference type="PANTHER" id="PTHR11086:SF18">
    <property type="entry name" value="DEOXYCYTIDYLATE DEAMINASE"/>
    <property type="match status" value="1"/>
</dbReference>
<dbReference type="InterPro" id="IPR016193">
    <property type="entry name" value="Cytidine_deaminase-like"/>
</dbReference>